<feature type="binding site" evidence="13">
    <location>
        <begin position="80"/>
        <end position="90"/>
    </location>
    <ligand>
        <name>ATP</name>
        <dbReference type="ChEBI" id="CHEBI:30616"/>
    </ligand>
</feature>
<dbReference type="InterPro" id="IPR000870">
    <property type="entry name" value="Homoserine_kinase"/>
</dbReference>
<evidence type="ECO:0000256" key="13">
    <source>
        <dbReference type="HAMAP-Rule" id="MF_00384"/>
    </source>
</evidence>
<sequence length="290" mass="31358">MMTITVPATSANLGLGFDCLGLALDLNLTVRIIGPSDEWTIKHPYGADVPSDKRNLIIKTALDLHPDLPAHQLEVTSDIPLARGLGSSSSAIVAGLLVGHLIKGDEIDQAQLLEEANQIEGHPDNVAPAIYGGLQLAQILDGQVSSQTVPLPDLEALTFIPDYHLETKKARAVLPKQIPYQDAVSQGQHLAALINAGWNRDLAAFQVLLEKDKLHEPYRAELVPELREIRQLFHANDIKGTYLSGAGPTIITMVAAGKGQKAEELLAKAKLKGQIRLLQINQHGFTITKD</sequence>
<dbReference type="PROSITE" id="PS00627">
    <property type="entry name" value="GHMP_KINASES_ATP"/>
    <property type="match status" value="1"/>
</dbReference>
<comment type="function">
    <text evidence="12 13">Catalyzes the ATP-dependent phosphorylation of L-homoserine to L-homoserine phosphate.</text>
</comment>
<evidence type="ECO:0000256" key="7">
    <source>
        <dbReference type="ARBA" id="ARBA00022697"/>
    </source>
</evidence>
<accession>A0ABP0ERR0</accession>
<proteinExistence type="inferred from homology"/>
<dbReference type="PRINTS" id="PR00958">
    <property type="entry name" value="HOMSERKINASE"/>
</dbReference>
<dbReference type="PANTHER" id="PTHR20861">
    <property type="entry name" value="HOMOSERINE/4-DIPHOSPHOCYTIDYL-2-C-METHYL-D-ERYTHRITOL KINASE"/>
    <property type="match status" value="1"/>
</dbReference>
<feature type="domain" description="GHMP kinase C-terminal" evidence="15">
    <location>
        <begin position="200"/>
        <end position="262"/>
    </location>
</feature>
<dbReference type="InterPro" id="IPR020568">
    <property type="entry name" value="Ribosomal_Su5_D2-typ_SF"/>
</dbReference>
<dbReference type="EC" id="2.7.1.39" evidence="3 13"/>
<dbReference type="InterPro" id="IPR014721">
    <property type="entry name" value="Ribsml_uS5_D2-typ_fold_subgr"/>
</dbReference>
<keyword evidence="13" id="KW-0963">Cytoplasm</keyword>
<dbReference type="Pfam" id="PF08544">
    <property type="entry name" value="GHMP_kinases_C"/>
    <property type="match status" value="1"/>
</dbReference>
<evidence type="ECO:0000256" key="12">
    <source>
        <dbReference type="ARBA" id="ARBA00049954"/>
    </source>
</evidence>
<dbReference type="SUPFAM" id="SSF54211">
    <property type="entry name" value="Ribosomal protein S5 domain 2-like"/>
    <property type="match status" value="1"/>
</dbReference>
<protein>
    <recommendedName>
        <fullName evidence="4 13">Homoserine kinase</fullName>
        <shortName evidence="13">HK</shortName>
        <shortName evidence="13">HSK</shortName>
        <ecNumber evidence="3 13">2.7.1.39</ecNumber>
    </recommendedName>
</protein>
<dbReference type="InterPro" id="IPR006203">
    <property type="entry name" value="GHMP_knse_ATP-bd_CS"/>
</dbReference>
<keyword evidence="17" id="KW-1185">Reference proteome</keyword>
<gene>
    <name evidence="13" type="primary">thrB</name>
    <name evidence="16" type="ORF">R54876_GBNLAHCA_00348</name>
</gene>
<evidence type="ECO:0000256" key="2">
    <source>
        <dbReference type="ARBA" id="ARBA00007370"/>
    </source>
</evidence>
<dbReference type="Proteomes" id="UP001314241">
    <property type="component" value="Unassembled WGS sequence"/>
</dbReference>
<evidence type="ECO:0000256" key="3">
    <source>
        <dbReference type="ARBA" id="ARBA00012078"/>
    </source>
</evidence>
<dbReference type="GO" id="GO:0004413">
    <property type="term" value="F:homoserine kinase activity"/>
    <property type="evidence" value="ECO:0007669"/>
    <property type="project" value="UniProtKB-EC"/>
</dbReference>
<comment type="caution">
    <text evidence="16">The sequence shown here is derived from an EMBL/GenBank/DDBJ whole genome shotgun (WGS) entry which is preliminary data.</text>
</comment>
<dbReference type="SUPFAM" id="SSF55060">
    <property type="entry name" value="GHMP Kinase, C-terminal domain"/>
    <property type="match status" value="1"/>
</dbReference>
<keyword evidence="9 13" id="KW-0418">Kinase</keyword>
<keyword evidence="10 13" id="KW-0067">ATP-binding</keyword>
<dbReference type="PANTHER" id="PTHR20861:SF1">
    <property type="entry name" value="HOMOSERINE KINASE"/>
    <property type="match status" value="1"/>
</dbReference>
<keyword evidence="5 13" id="KW-0028">Amino-acid biosynthesis</keyword>
<evidence type="ECO:0000259" key="15">
    <source>
        <dbReference type="Pfam" id="PF08544"/>
    </source>
</evidence>
<dbReference type="RefSeq" id="WP_349641339.1">
    <property type="nucleotide sequence ID" value="NZ_CAWVOH010000001.1"/>
</dbReference>
<dbReference type="NCBIfam" id="TIGR00191">
    <property type="entry name" value="thrB"/>
    <property type="match status" value="1"/>
</dbReference>
<evidence type="ECO:0000259" key="14">
    <source>
        <dbReference type="Pfam" id="PF00288"/>
    </source>
</evidence>
<evidence type="ECO:0000256" key="10">
    <source>
        <dbReference type="ARBA" id="ARBA00022840"/>
    </source>
</evidence>
<dbReference type="InterPro" id="IPR036554">
    <property type="entry name" value="GHMP_kinase_C_sf"/>
</dbReference>
<dbReference type="InterPro" id="IPR006204">
    <property type="entry name" value="GHMP_kinase_N_dom"/>
</dbReference>
<comment type="similarity">
    <text evidence="2 13">Belongs to the GHMP kinase family. Homoserine kinase subfamily.</text>
</comment>
<name>A0ABP0ERR0_9LACO</name>
<dbReference type="EMBL" id="CAWVOH010000001">
    <property type="protein sequence ID" value="CAK8053789.1"/>
    <property type="molecule type" value="Genomic_DNA"/>
</dbReference>
<reference evidence="16 17" key="1">
    <citation type="submission" date="2024-01" db="EMBL/GenBank/DDBJ databases">
        <authorList>
            <person name="Botero Cardona J."/>
        </authorList>
    </citation>
    <scope>NUCLEOTIDE SEQUENCE [LARGE SCALE GENOMIC DNA]</scope>
    <source>
        <strain evidence="16 17">LMG 33000</strain>
    </source>
</reference>
<dbReference type="InterPro" id="IPR013750">
    <property type="entry name" value="GHMP_kinase_C_dom"/>
</dbReference>
<comment type="catalytic activity">
    <reaction evidence="11 13">
        <text>L-homoserine + ATP = O-phospho-L-homoserine + ADP + H(+)</text>
        <dbReference type="Rhea" id="RHEA:13985"/>
        <dbReference type="ChEBI" id="CHEBI:15378"/>
        <dbReference type="ChEBI" id="CHEBI:30616"/>
        <dbReference type="ChEBI" id="CHEBI:57476"/>
        <dbReference type="ChEBI" id="CHEBI:57590"/>
        <dbReference type="ChEBI" id="CHEBI:456216"/>
        <dbReference type="EC" id="2.7.1.39"/>
    </reaction>
</comment>
<feature type="domain" description="GHMP kinase N-terminal" evidence="14">
    <location>
        <begin position="55"/>
        <end position="133"/>
    </location>
</feature>
<evidence type="ECO:0000256" key="8">
    <source>
        <dbReference type="ARBA" id="ARBA00022741"/>
    </source>
</evidence>
<evidence type="ECO:0000256" key="9">
    <source>
        <dbReference type="ARBA" id="ARBA00022777"/>
    </source>
</evidence>
<evidence type="ECO:0000256" key="1">
    <source>
        <dbReference type="ARBA" id="ARBA00005015"/>
    </source>
</evidence>
<keyword evidence="8 13" id="KW-0547">Nucleotide-binding</keyword>
<evidence type="ECO:0000256" key="11">
    <source>
        <dbReference type="ARBA" id="ARBA00049375"/>
    </source>
</evidence>
<evidence type="ECO:0000256" key="6">
    <source>
        <dbReference type="ARBA" id="ARBA00022679"/>
    </source>
</evidence>
<comment type="subcellular location">
    <subcellularLocation>
        <location evidence="13">Cytoplasm</location>
    </subcellularLocation>
</comment>
<keyword evidence="6 13" id="KW-0808">Transferase</keyword>
<evidence type="ECO:0000313" key="16">
    <source>
        <dbReference type="EMBL" id="CAK8053789.1"/>
    </source>
</evidence>
<evidence type="ECO:0000313" key="17">
    <source>
        <dbReference type="Proteomes" id="UP001314241"/>
    </source>
</evidence>
<dbReference type="PIRSF" id="PIRSF000676">
    <property type="entry name" value="Homoser_kin"/>
    <property type="match status" value="1"/>
</dbReference>
<dbReference type="Gene3D" id="3.30.230.10">
    <property type="match status" value="1"/>
</dbReference>
<keyword evidence="7 13" id="KW-0791">Threonine biosynthesis</keyword>
<evidence type="ECO:0000256" key="5">
    <source>
        <dbReference type="ARBA" id="ARBA00022605"/>
    </source>
</evidence>
<dbReference type="Gene3D" id="3.30.70.890">
    <property type="entry name" value="GHMP kinase, C-terminal domain"/>
    <property type="match status" value="1"/>
</dbReference>
<evidence type="ECO:0000256" key="4">
    <source>
        <dbReference type="ARBA" id="ARBA00017858"/>
    </source>
</evidence>
<comment type="pathway">
    <text evidence="1 13">Amino-acid biosynthesis; L-threonine biosynthesis; L-threonine from L-aspartate: step 4/5.</text>
</comment>
<dbReference type="Pfam" id="PF00288">
    <property type="entry name" value="GHMP_kinases_N"/>
    <property type="match status" value="1"/>
</dbReference>
<organism evidence="16 17">
    <name type="scientific">Eupransor demetentiae</name>
    <dbReference type="NCBI Taxonomy" id="3109584"/>
    <lineage>
        <taxon>Bacteria</taxon>
        <taxon>Bacillati</taxon>
        <taxon>Bacillota</taxon>
        <taxon>Bacilli</taxon>
        <taxon>Lactobacillales</taxon>
        <taxon>Lactobacillaceae</taxon>
        <taxon>Eupransor</taxon>
    </lineage>
</organism>
<dbReference type="HAMAP" id="MF_00384">
    <property type="entry name" value="Homoser_kinase"/>
    <property type="match status" value="1"/>
</dbReference>